<gene>
    <name evidence="1" type="ORF">EGYM00163_LOCUS30449</name>
</gene>
<organism evidence="1">
    <name type="scientific">Eutreptiella gymnastica</name>
    <dbReference type="NCBI Taxonomy" id="73025"/>
    <lineage>
        <taxon>Eukaryota</taxon>
        <taxon>Discoba</taxon>
        <taxon>Euglenozoa</taxon>
        <taxon>Euglenida</taxon>
        <taxon>Spirocuta</taxon>
        <taxon>Euglenophyceae</taxon>
        <taxon>Eutreptiales</taxon>
        <taxon>Eutreptiaceae</taxon>
        <taxon>Eutreptiella</taxon>
    </lineage>
</organism>
<name>A0A7S4FYG8_9EUGL</name>
<evidence type="ECO:0000313" key="1">
    <source>
        <dbReference type="EMBL" id="CAE0819280.1"/>
    </source>
</evidence>
<proteinExistence type="predicted"/>
<accession>A0A7S4FYG8</accession>
<dbReference type="EMBL" id="HBJA01087384">
    <property type="protein sequence ID" value="CAE0819280.1"/>
    <property type="molecule type" value="Transcribed_RNA"/>
</dbReference>
<protein>
    <submittedName>
        <fullName evidence="1">Uncharacterized protein</fullName>
    </submittedName>
</protein>
<sequence length="115" mass="12477">MGGRTAISIPRTPSPVQSHKKTLVFMDNHQKEPPNSTVPKSCGNNTTCCSDKGVALAKGVQQDRMDATCYSKPPATPHPPHFSMCSNTNILQIVSNLRFSISCTEITISHSQSHI</sequence>
<dbReference type="AlphaFoldDB" id="A0A7S4FYG8"/>
<reference evidence="1" key="1">
    <citation type="submission" date="2021-01" db="EMBL/GenBank/DDBJ databases">
        <authorList>
            <person name="Corre E."/>
            <person name="Pelletier E."/>
            <person name="Niang G."/>
            <person name="Scheremetjew M."/>
            <person name="Finn R."/>
            <person name="Kale V."/>
            <person name="Holt S."/>
            <person name="Cochrane G."/>
            <person name="Meng A."/>
            <person name="Brown T."/>
            <person name="Cohen L."/>
        </authorList>
    </citation>
    <scope>NUCLEOTIDE SEQUENCE</scope>
    <source>
        <strain evidence="1">CCMP1594</strain>
    </source>
</reference>